<evidence type="ECO:0000313" key="4">
    <source>
        <dbReference type="Proteomes" id="UP001187192"/>
    </source>
</evidence>
<dbReference type="PANTHER" id="PTHR39741:SF2">
    <property type="entry name" value="F-BOX DOMAIN-CONTAINING PROTEIN"/>
    <property type="match status" value="1"/>
</dbReference>
<accession>A0AA88A478</accession>
<dbReference type="AlphaFoldDB" id="A0AA88A478"/>
<proteinExistence type="predicted"/>
<organism evidence="3 4">
    <name type="scientific">Ficus carica</name>
    <name type="common">Common fig</name>
    <dbReference type="NCBI Taxonomy" id="3494"/>
    <lineage>
        <taxon>Eukaryota</taxon>
        <taxon>Viridiplantae</taxon>
        <taxon>Streptophyta</taxon>
        <taxon>Embryophyta</taxon>
        <taxon>Tracheophyta</taxon>
        <taxon>Spermatophyta</taxon>
        <taxon>Magnoliopsida</taxon>
        <taxon>eudicotyledons</taxon>
        <taxon>Gunneridae</taxon>
        <taxon>Pentapetalae</taxon>
        <taxon>rosids</taxon>
        <taxon>fabids</taxon>
        <taxon>Rosales</taxon>
        <taxon>Moraceae</taxon>
        <taxon>Ficeae</taxon>
        <taxon>Ficus</taxon>
    </lineage>
</organism>
<dbReference type="EMBL" id="BTGU01000018">
    <property type="protein sequence ID" value="GMN44655.1"/>
    <property type="molecule type" value="Genomic_DNA"/>
</dbReference>
<reference evidence="3" key="1">
    <citation type="submission" date="2023-07" db="EMBL/GenBank/DDBJ databases">
        <title>draft genome sequence of fig (Ficus carica).</title>
        <authorList>
            <person name="Takahashi T."/>
            <person name="Nishimura K."/>
        </authorList>
    </citation>
    <scope>NUCLEOTIDE SEQUENCE</scope>
</reference>
<dbReference type="Gene3D" id="1.20.1280.50">
    <property type="match status" value="1"/>
</dbReference>
<dbReference type="InterPro" id="IPR036047">
    <property type="entry name" value="F-box-like_dom_sf"/>
</dbReference>
<feature type="region of interest" description="Disordered" evidence="1">
    <location>
        <begin position="358"/>
        <end position="377"/>
    </location>
</feature>
<evidence type="ECO:0000313" key="3">
    <source>
        <dbReference type="EMBL" id="GMN44655.1"/>
    </source>
</evidence>
<dbReference type="InterPro" id="IPR055336">
    <property type="entry name" value="At4g00755-like"/>
</dbReference>
<dbReference type="Proteomes" id="UP001187192">
    <property type="component" value="Unassembled WGS sequence"/>
</dbReference>
<evidence type="ECO:0000256" key="1">
    <source>
        <dbReference type="SAM" id="MobiDB-lite"/>
    </source>
</evidence>
<gene>
    <name evidence="3" type="ORF">TIFTF001_013848</name>
</gene>
<dbReference type="PANTHER" id="PTHR39741">
    <property type="entry name" value="F-BOX DOMAIN CONTAINING PROTEIN, EXPRESSED"/>
    <property type="match status" value="1"/>
</dbReference>
<evidence type="ECO:0000259" key="2">
    <source>
        <dbReference type="Pfam" id="PF12937"/>
    </source>
</evidence>
<name>A0AA88A478_FICCA</name>
<dbReference type="InterPro" id="IPR001810">
    <property type="entry name" value="F-box_dom"/>
</dbReference>
<protein>
    <recommendedName>
        <fullName evidence="2">F-box domain-containing protein</fullName>
    </recommendedName>
</protein>
<feature type="domain" description="F-box" evidence="2">
    <location>
        <begin position="17"/>
        <end position="57"/>
    </location>
</feature>
<comment type="caution">
    <text evidence="3">The sequence shown here is derived from an EMBL/GenBank/DDBJ whole genome shotgun (WGS) entry which is preliminary data.</text>
</comment>
<dbReference type="Pfam" id="PF12937">
    <property type="entry name" value="F-box-like"/>
    <property type="match status" value="1"/>
</dbReference>
<dbReference type="SUPFAM" id="SSF81383">
    <property type="entry name" value="F-box domain"/>
    <property type="match status" value="1"/>
</dbReference>
<sequence>MPKGENNGDFIYWLGTDISTKILTHLDDPSDLVRVSSVSRLWLQFVVENGICTQLCFKKFPEISIAARGIEANNLLEPLKHGVGNSTEWEFLERKHRIYSFLAQGLSPVVSKSCILQSISASSTDNYPTESICRTLVPGDRFESVPSYWSSDGKSDPTFPETLLYKLVAKLCVVTEIHIQPFQASFQFGHPIYSCKAIRFRIGHLRNLVELKDEFLYNSNIPHSLEDDRFVWTYVSPEFPMAQENVLQKFELPEPALCVGGFLLVELLGRVQKQEIDGLYYICIAHVQVMGRPLLQPFDVQMHDHSGKCSLKYFTAEVYSESSPKFPIAEVGESSRLRTITSRFMSVIGWQRDRLPITPSRSPSVAGGDEPENERHD</sequence>
<keyword evidence="4" id="KW-1185">Reference proteome</keyword>